<protein>
    <submittedName>
        <fullName evidence="2">Uncharacterized protein</fullName>
    </submittedName>
</protein>
<keyword evidence="3" id="KW-1185">Reference proteome</keyword>
<proteinExistence type="predicted"/>
<reference evidence="3" key="1">
    <citation type="journal article" date="2019" name="Int. J. Syst. Evol. Microbiol.">
        <title>The Global Catalogue of Microorganisms (GCM) 10K type strain sequencing project: providing services to taxonomists for standard genome sequencing and annotation.</title>
        <authorList>
            <consortium name="The Broad Institute Genomics Platform"/>
            <consortium name="The Broad Institute Genome Sequencing Center for Infectious Disease"/>
            <person name="Wu L."/>
            <person name="Ma J."/>
        </authorList>
    </citation>
    <scope>NUCLEOTIDE SEQUENCE [LARGE SCALE GENOMIC DNA]</scope>
    <source>
        <strain evidence="3">JCM 17839</strain>
    </source>
</reference>
<name>A0ABP8PC45_9MICO</name>
<dbReference type="RefSeq" id="WP_345185964.1">
    <property type="nucleotide sequence ID" value="NZ_BAABGP010000010.1"/>
</dbReference>
<keyword evidence="1" id="KW-0472">Membrane</keyword>
<comment type="caution">
    <text evidence="2">The sequence shown here is derived from an EMBL/GenBank/DDBJ whole genome shotgun (WGS) entry which is preliminary data.</text>
</comment>
<evidence type="ECO:0000313" key="2">
    <source>
        <dbReference type="EMBL" id="GAA4483956.1"/>
    </source>
</evidence>
<dbReference type="Proteomes" id="UP001500731">
    <property type="component" value="Unassembled WGS sequence"/>
</dbReference>
<sequence>MIRIGSASPLVDVLAPMLGELGAKIALTAGLVVGGALVVAGIWWGVPRLIQLFKHVVGVMEYKRSDEYRNG</sequence>
<dbReference type="EMBL" id="BAABGP010000010">
    <property type="protein sequence ID" value="GAA4483956.1"/>
    <property type="molecule type" value="Genomic_DNA"/>
</dbReference>
<feature type="transmembrane region" description="Helical" evidence="1">
    <location>
        <begin position="25"/>
        <end position="46"/>
    </location>
</feature>
<organism evidence="2 3">
    <name type="scientific">Microbacterium panaciterrae</name>
    <dbReference type="NCBI Taxonomy" id="985759"/>
    <lineage>
        <taxon>Bacteria</taxon>
        <taxon>Bacillati</taxon>
        <taxon>Actinomycetota</taxon>
        <taxon>Actinomycetes</taxon>
        <taxon>Micrococcales</taxon>
        <taxon>Microbacteriaceae</taxon>
        <taxon>Microbacterium</taxon>
    </lineage>
</organism>
<evidence type="ECO:0000313" key="3">
    <source>
        <dbReference type="Proteomes" id="UP001500731"/>
    </source>
</evidence>
<evidence type="ECO:0000256" key="1">
    <source>
        <dbReference type="SAM" id="Phobius"/>
    </source>
</evidence>
<keyword evidence="1" id="KW-1133">Transmembrane helix</keyword>
<gene>
    <name evidence="2" type="ORF">GCM10023171_16230</name>
</gene>
<keyword evidence="1" id="KW-0812">Transmembrane</keyword>
<accession>A0ABP8PC45</accession>